<dbReference type="UniPathway" id="UPA00232"/>
<organism evidence="15">
    <name type="scientific">marine metagenome</name>
    <dbReference type="NCBI Taxonomy" id="408172"/>
    <lineage>
        <taxon>unclassified sequences</taxon>
        <taxon>metagenomes</taxon>
        <taxon>ecological metagenomes</taxon>
    </lineage>
</organism>
<evidence type="ECO:0000256" key="6">
    <source>
        <dbReference type="ARBA" id="ARBA00022688"/>
    </source>
</evidence>
<dbReference type="NCBIfam" id="NF003404">
    <property type="entry name" value="PRK04750.1"/>
    <property type="match status" value="1"/>
</dbReference>
<dbReference type="AlphaFoldDB" id="A0A381QFP2"/>
<evidence type="ECO:0000313" key="15">
    <source>
        <dbReference type="EMBL" id="SUZ78141.1"/>
    </source>
</evidence>
<evidence type="ECO:0000256" key="7">
    <source>
        <dbReference type="ARBA" id="ARBA00022692"/>
    </source>
</evidence>
<protein>
    <recommendedName>
        <fullName evidence="14">ABC1 atypical kinase-like domain-containing protein</fullName>
    </recommendedName>
</protein>
<name>A0A381QFP2_9ZZZZ</name>
<feature type="transmembrane region" description="Helical" evidence="13">
    <location>
        <begin position="500"/>
        <end position="517"/>
    </location>
</feature>
<comment type="similarity">
    <text evidence="2">Belongs to the protein kinase superfamily. ADCK protein kinase family.</text>
</comment>
<evidence type="ECO:0000259" key="14">
    <source>
        <dbReference type="Pfam" id="PF03109"/>
    </source>
</evidence>
<dbReference type="PANTHER" id="PTHR10566:SF113">
    <property type="entry name" value="PROTEIN ACTIVITY OF BC1 COMPLEX KINASE 7, CHLOROPLASTIC"/>
    <property type="match status" value="1"/>
</dbReference>
<dbReference type="GO" id="GO:0006744">
    <property type="term" value="P:ubiquinone biosynthetic process"/>
    <property type="evidence" value="ECO:0007669"/>
    <property type="project" value="UniProtKB-UniPathway"/>
</dbReference>
<keyword evidence="8" id="KW-0547">Nucleotide-binding</keyword>
<feature type="transmembrane region" description="Helical" evidence="13">
    <location>
        <begin position="523"/>
        <end position="540"/>
    </location>
</feature>
<dbReference type="InterPro" id="IPR004147">
    <property type="entry name" value="ABC1_dom"/>
</dbReference>
<dbReference type="InterPro" id="IPR050154">
    <property type="entry name" value="UbiB_kinase"/>
</dbReference>
<keyword evidence="5" id="KW-0808">Transferase</keyword>
<dbReference type="EMBL" id="UINC01001342">
    <property type="protein sequence ID" value="SUZ78141.1"/>
    <property type="molecule type" value="Genomic_DNA"/>
</dbReference>
<keyword evidence="10" id="KW-0067">ATP-binding</keyword>
<dbReference type="InterPro" id="IPR011009">
    <property type="entry name" value="Kinase-like_dom_sf"/>
</dbReference>
<keyword evidence="11 13" id="KW-1133">Transmembrane helix</keyword>
<keyword evidence="7 13" id="KW-0812">Transmembrane</keyword>
<evidence type="ECO:0000256" key="11">
    <source>
        <dbReference type="ARBA" id="ARBA00022989"/>
    </source>
</evidence>
<proteinExistence type="inferred from homology"/>
<evidence type="ECO:0000256" key="2">
    <source>
        <dbReference type="ARBA" id="ARBA00009670"/>
    </source>
</evidence>
<comment type="pathway">
    <text evidence="1">Cofactor biosynthesis; ubiquinone biosynthesis [regulation].</text>
</comment>
<evidence type="ECO:0000256" key="4">
    <source>
        <dbReference type="ARBA" id="ARBA00022519"/>
    </source>
</evidence>
<sequence>MISLKNIQRLIAIQRVLVKYGLDEIIKKTHFLRPLRYIFYIFPKKNIKTDSLGRRLRLAFEELGPIFVKFGQVISTRRDLISPDIADELSKLQDQVKPIPSKKIIDQLTKIYDLPLKKVFLKFDSNPLAAASVAQVHGAVLKDGTEVIVKILRPDIQKFIKQDIEMLYFLANLANKYWPRSKNLKPLEIITEYEKTVMNELNLMREGANTAQLKRNFEGSNLLYVPNIFWDYCRKEVLVQERIYGIPIRDMEALKSAKTNIKTLAENGVEIFFTQVFHHNFFHADMHPGNIFVQVEDPKNPKYAAVDFGIMGTLSASDQYYLAENFLAFFDRDYYKIAKLHIDSGWVPPDTRIDELETAVRTVCDPIFNKPLSEISFAQVLLGLFETAQQFDMEIQPQLILLQKTLFNIEGLGRELYPELDLWKTAQPILRSWMDEQVGVNAIVKNIRDNLPQLRETLREMPNILKKLTTSVNDNDSHARQSLEIQNLKNQLYKQQKQRFFISIGSTAIISATLILLFSNITWLGWLLIILGITSIFFANPKN</sequence>
<dbReference type="InterPro" id="IPR045308">
    <property type="entry name" value="UbiB_bact"/>
</dbReference>
<dbReference type="PANTHER" id="PTHR10566">
    <property type="entry name" value="CHAPERONE-ACTIVITY OF BC1 COMPLEX CABC1 -RELATED"/>
    <property type="match status" value="1"/>
</dbReference>
<evidence type="ECO:0000256" key="1">
    <source>
        <dbReference type="ARBA" id="ARBA00005020"/>
    </source>
</evidence>
<keyword evidence="4" id="KW-0997">Cell inner membrane</keyword>
<dbReference type="SUPFAM" id="SSF56112">
    <property type="entry name" value="Protein kinase-like (PK-like)"/>
    <property type="match status" value="1"/>
</dbReference>
<dbReference type="Pfam" id="PF03109">
    <property type="entry name" value="ABC1"/>
    <property type="match status" value="1"/>
</dbReference>
<dbReference type="CDD" id="cd13972">
    <property type="entry name" value="UbiB"/>
    <property type="match status" value="1"/>
</dbReference>
<dbReference type="NCBIfam" id="TIGR01982">
    <property type="entry name" value="UbiB"/>
    <property type="match status" value="1"/>
</dbReference>
<accession>A0A381QFP2</accession>
<keyword evidence="12 13" id="KW-0472">Membrane</keyword>
<dbReference type="GO" id="GO:0016301">
    <property type="term" value="F:kinase activity"/>
    <property type="evidence" value="ECO:0007669"/>
    <property type="project" value="UniProtKB-KW"/>
</dbReference>
<dbReference type="InterPro" id="IPR010232">
    <property type="entry name" value="UbiB"/>
</dbReference>
<evidence type="ECO:0000256" key="9">
    <source>
        <dbReference type="ARBA" id="ARBA00022777"/>
    </source>
</evidence>
<evidence type="ECO:0000256" key="10">
    <source>
        <dbReference type="ARBA" id="ARBA00022840"/>
    </source>
</evidence>
<keyword evidence="6" id="KW-0831">Ubiquinone biosynthesis</keyword>
<evidence type="ECO:0000256" key="12">
    <source>
        <dbReference type="ARBA" id="ARBA00023136"/>
    </source>
</evidence>
<evidence type="ECO:0000256" key="5">
    <source>
        <dbReference type="ARBA" id="ARBA00022679"/>
    </source>
</evidence>
<reference evidence="15" key="1">
    <citation type="submission" date="2018-05" db="EMBL/GenBank/DDBJ databases">
        <authorList>
            <person name="Lanie J.A."/>
            <person name="Ng W.-L."/>
            <person name="Kazmierczak K.M."/>
            <person name="Andrzejewski T.M."/>
            <person name="Davidsen T.M."/>
            <person name="Wayne K.J."/>
            <person name="Tettelin H."/>
            <person name="Glass J.I."/>
            <person name="Rusch D."/>
            <person name="Podicherti R."/>
            <person name="Tsui H.-C.T."/>
            <person name="Winkler M.E."/>
        </authorList>
    </citation>
    <scope>NUCLEOTIDE SEQUENCE</scope>
</reference>
<feature type="domain" description="ABC1 atypical kinase-like" evidence="14">
    <location>
        <begin position="91"/>
        <end position="340"/>
    </location>
</feature>
<evidence type="ECO:0000256" key="8">
    <source>
        <dbReference type="ARBA" id="ARBA00022741"/>
    </source>
</evidence>
<dbReference type="GO" id="GO:0005524">
    <property type="term" value="F:ATP binding"/>
    <property type="evidence" value="ECO:0007669"/>
    <property type="project" value="UniProtKB-KW"/>
</dbReference>
<evidence type="ECO:0000256" key="13">
    <source>
        <dbReference type="SAM" id="Phobius"/>
    </source>
</evidence>
<evidence type="ECO:0000256" key="3">
    <source>
        <dbReference type="ARBA" id="ARBA00022475"/>
    </source>
</evidence>
<gene>
    <name evidence="15" type="ORF">METZ01_LOCUS30995</name>
</gene>
<keyword evidence="9" id="KW-0418">Kinase</keyword>
<keyword evidence="3" id="KW-1003">Cell membrane</keyword>